<evidence type="ECO:0000256" key="1">
    <source>
        <dbReference type="SAM" id="Phobius"/>
    </source>
</evidence>
<organism evidence="2 3">
    <name type="scientific">Desulfosporosinus lacus DSM 15449</name>
    <dbReference type="NCBI Taxonomy" id="1121420"/>
    <lineage>
        <taxon>Bacteria</taxon>
        <taxon>Bacillati</taxon>
        <taxon>Bacillota</taxon>
        <taxon>Clostridia</taxon>
        <taxon>Eubacteriales</taxon>
        <taxon>Desulfitobacteriaceae</taxon>
        <taxon>Desulfosporosinus</taxon>
    </lineage>
</organism>
<keyword evidence="1" id="KW-1133">Transmembrane helix</keyword>
<protein>
    <submittedName>
        <fullName evidence="2">Uncharacterized protein</fullName>
    </submittedName>
</protein>
<reference evidence="3" key="1">
    <citation type="submission" date="2016-11" db="EMBL/GenBank/DDBJ databases">
        <authorList>
            <person name="Varghese N."/>
            <person name="Submissions S."/>
        </authorList>
    </citation>
    <scope>NUCLEOTIDE SEQUENCE [LARGE SCALE GENOMIC DNA]</scope>
    <source>
        <strain evidence="3">DSM 15449</strain>
    </source>
</reference>
<dbReference type="AlphaFoldDB" id="A0A1M5XBV7"/>
<proteinExistence type="predicted"/>
<sequence length="58" mass="6679">MTESELRTEEHSSVNVQEVLSEDEWYPLLPVEKKLISITLGLGLVLMVVFIIVFKVFE</sequence>
<evidence type="ECO:0000313" key="3">
    <source>
        <dbReference type="Proteomes" id="UP000183954"/>
    </source>
</evidence>
<dbReference type="RefSeq" id="WP_159436922.1">
    <property type="nucleotide sequence ID" value="NZ_FQXJ01000006.1"/>
</dbReference>
<dbReference type="EMBL" id="FQXJ01000006">
    <property type="protein sequence ID" value="SHH97219.1"/>
    <property type="molecule type" value="Genomic_DNA"/>
</dbReference>
<evidence type="ECO:0000313" key="2">
    <source>
        <dbReference type="EMBL" id="SHH97219.1"/>
    </source>
</evidence>
<keyword evidence="1" id="KW-0472">Membrane</keyword>
<keyword evidence="3" id="KW-1185">Reference proteome</keyword>
<dbReference type="OrthoDB" id="1799606at2"/>
<accession>A0A1M5XBV7</accession>
<keyword evidence="1" id="KW-0812">Transmembrane</keyword>
<gene>
    <name evidence="2" type="ORF">SAMN02746098_01922</name>
</gene>
<dbReference type="STRING" id="1121420.SAMN02746098_01922"/>
<name>A0A1M5XBV7_9FIRM</name>
<dbReference type="Proteomes" id="UP000183954">
    <property type="component" value="Unassembled WGS sequence"/>
</dbReference>
<feature type="transmembrane region" description="Helical" evidence="1">
    <location>
        <begin position="35"/>
        <end position="57"/>
    </location>
</feature>